<evidence type="ECO:0000256" key="2">
    <source>
        <dbReference type="ARBA" id="ARBA00073854"/>
    </source>
</evidence>
<dbReference type="InterPro" id="IPR045114">
    <property type="entry name" value="Csn12-like"/>
</dbReference>
<dbReference type="GO" id="GO:0016973">
    <property type="term" value="P:poly(A)+ mRNA export from nucleus"/>
    <property type="evidence" value="ECO:0007669"/>
    <property type="project" value="TreeGrafter"/>
</dbReference>
<dbReference type="GO" id="GO:0070390">
    <property type="term" value="C:transcription export complex 2"/>
    <property type="evidence" value="ECO:0007669"/>
    <property type="project" value="TreeGrafter"/>
</dbReference>
<keyword evidence="5" id="KW-1185">Reference proteome</keyword>
<dbReference type="SMART" id="SM00753">
    <property type="entry name" value="PAM"/>
    <property type="match status" value="1"/>
</dbReference>
<dbReference type="PANTHER" id="PTHR12732">
    <property type="entry name" value="UNCHARACTERIZED PROTEASOME COMPONENT REGION PCI-CONTAINING"/>
    <property type="match status" value="1"/>
</dbReference>
<organism evidence="4 5">
    <name type="scientific">Podila minutissima</name>
    <dbReference type="NCBI Taxonomy" id="64525"/>
    <lineage>
        <taxon>Eukaryota</taxon>
        <taxon>Fungi</taxon>
        <taxon>Fungi incertae sedis</taxon>
        <taxon>Mucoromycota</taxon>
        <taxon>Mortierellomycotina</taxon>
        <taxon>Mortierellomycetes</taxon>
        <taxon>Mortierellales</taxon>
        <taxon>Mortierellaceae</taxon>
        <taxon>Podila</taxon>
    </lineage>
</organism>
<evidence type="ECO:0000259" key="3">
    <source>
        <dbReference type="PROSITE" id="PS50250"/>
    </source>
</evidence>
<evidence type="ECO:0000313" key="4">
    <source>
        <dbReference type="EMBL" id="KAF9337600.1"/>
    </source>
</evidence>
<dbReference type="Pfam" id="PF01399">
    <property type="entry name" value="PCI"/>
    <property type="match status" value="1"/>
</dbReference>
<dbReference type="GO" id="GO:0000973">
    <property type="term" value="P:post-transcriptional tethering of RNA polymerase II gene DNA at nuclear periphery"/>
    <property type="evidence" value="ECO:0007669"/>
    <property type="project" value="TreeGrafter"/>
</dbReference>
<proteinExistence type="inferred from homology"/>
<evidence type="ECO:0000313" key="5">
    <source>
        <dbReference type="Proteomes" id="UP000696485"/>
    </source>
</evidence>
<dbReference type="AlphaFoldDB" id="A0A9P5VQY5"/>
<dbReference type="PANTHER" id="PTHR12732:SF0">
    <property type="entry name" value="PCI DOMAIN-CONTAINING PROTEIN 2"/>
    <property type="match status" value="1"/>
</dbReference>
<evidence type="ECO:0000256" key="1">
    <source>
        <dbReference type="ARBA" id="ARBA00025771"/>
    </source>
</evidence>
<dbReference type="Gene3D" id="1.10.10.10">
    <property type="entry name" value="Winged helix-like DNA-binding domain superfamily/Winged helix DNA-binding domain"/>
    <property type="match status" value="1"/>
</dbReference>
<dbReference type="InterPro" id="IPR000717">
    <property type="entry name" value="PCI_dom"/>
</dbReference>
<dbReference type="InterPro" id="IPR036388">
    <property type="entry name" value="WH-like_DNA-bd_sf"/>
</dbReference>
<dbReference type="PROSITE" id="PS50250">
    <property type="entry name" value="PCI"/>
    <property type="match status" value="1"/>
</dbReference>
<reference evidence="4" key="1">
    <citation type="journal article" date="2020" name="Fungal Divers.">
        <title>Resolving the Mortierellaceae phylogeny through synthesis of multi-gene phylogenetics and phylogenomics.</title>
        <authorList>
            <person name="Vandepol N."/>
            <person name="Liber J."/>
            <person name="Desiro A."/>
            <person name="Na H."/>
            <person name="Kennedy M."/>
            <person name="Barry K."/>
            <person name="Grigoriev I.V."/>
            <person name="Miller A.N."/>
            <person name="O'Donnell K."/>
            <person name="Stajich J.E."/>
            <person name="Bonito G."/>
        </authorList>
    </citation>
    <scope>NUCLEOTIDE SEQUENCE</scope>
    <source>
        <strain evidence="4">NVP1</strain>
    </source>
</reference>
<name>A0A9P5VQY5_9FUNG</name>
<feature type="domain" description="PCI" evidence="3">
    <location>
        <begin position="209"/>
        <end position="392"/>
    </location>
</feature>
<dbReference type="GO" id="GO:0003723">
    <property type="term" value="F:RNA binding"/>
    <property type="evidence" value="ECO:0007669"/>
    <property type="project" value="InterPro"/>
</dbReference>
<comment type="caution">
    <text evidence="4">The sequence shown here is derived from an EMBL/GenBank/DDBJ whole genome shotgun (WGS) entry which is preliminary data.</text>
</comment>
<dbReference type="GO" id="GO:0006368">
    <property type="term" value="P:transcription elongation by RNA polymerase II"/>
    <property type="evidence" value="ECO:0007669"/>
    <property type="project" value="TreeGrafter"/>
</dbReference>
<dbReference type="GO" id="GO:0003690">
    <property type="term" value="F:double-stranded DNA binding"/>
    <property type="evidence" value="ECO:0007669"/>
    <property type="project" value="InterPro"/>
</dbReference>
<dbReference type="Proteomes" id="UP000696485">
    <property type="component" value="Unassembled WGS sequence"/>
</dbReference>
<comment type="similarity">
    <text evidence="1">Belongs to the CSN12 family.</text>
</comment>
<accession>A0A9P5VQY5</accession>
<gene>
    <name evidence="4" type="primary">CSN12</name>
    <name evidence="4" type="ORF">BG006_003995</name>
</gene>
<sequence>MKLVMFLGQVNHGITKEDAKKVASFLQLDSKHSLKLMDETPINAEQIEFECQTRLPQPWDEVLFHHVMACRAVIVNKDYVDAYISQSQAVAAFQREFTSMTNWALKVHYMLNIDLRKAAVQADKQLELRGEKPNRLEDCARAINKSFTVCITDRSTIEISRKWGTYFIIGILFKTYFKLKSHSLCKNVLRAVTAADLPPLTRYPMSHQVTFKYYTGVLSFYNDDFKSAEADLQFAFDHTPATSPSNRRLILHYLIPTRMLRGSLPPTSLLHSFCDLKHIYEPIVTAIKTGNVRMFDEALAMGSSRLVSLGTYLTVERARGVVVRVLFKKVYTAMNKSTKLEISLFKTALAYVGVDVDDDEVECMLANMIYKGYIRGYLSHEKSVLVLSQKDPFPSLDQQR</sequence>
<dbReference type="FunFam" id="1.10.10.10:FF:000146">
    <property type="entry name" value="PCI domain-containing protein 2 homolog"/>
    <property type="match status" value="1"/>
</dbReference>
<protein>
    <recommendedName>
        <fullName evidence="2">Protein CSN12 homolog</fullName>
    </recommendedName>
</protein>
<dbReference type="EMBL" id="JAAAUY010000022">
    <property type="protein sequence ID" value="KAF9337600.1"/>
    <property type="molecule type" value="Genomic_DNA"/>
</dbReference>